<name>A0A7S3B177_9EUKA</name>
<dbReference type="PANTHER" id="PTHR14021">
    <property type="entry name" value="IRON-SULFUR CLUSTER CO-CHAPERONE PROTEIN HSCB"/>
    <property type="match status" value="1"/>
</dbReference>
<evidence type="ECO:0000256" key="1">
    <source>
        <dbReference type="ARBA" id="ARBA00010476"/>
    </source>
</evidence>
<dbReference type="Gene3D" id="1.20.1280.20">
    <property type="entry name" value="HscB, C-terminal domain"/>
    <property type="match status" value="1"/>
</dbReference>
<reference evidence="4" key="1">
    <citation type="submission" date="2021-01" db="EMBL/GenBank/DDBJ databases">
        <authorList>
            <person name="Corre E."/>
            <person name="Pelletier E."/>
            <person name="Niang G."/>
            <person name="Scheremetjew M."/>
            <person name="Finn R."/>
            <person name="Kale V."/>
            <person name="Holt S."/>
            <person name="Cochrane G."/>
            <person name="Meng A."/>
            <person name="Brown T."/>
            <person name="Cohen L."/>
        </authorList>
    </citation>
    <scope>NUCLEOTIDE SEQUENCE</scope>
    <source>
        <strain evidence="4">CCMP281</strain>
    </source>
</reference>
<comment type="similarity">
    <text evidence="1">Belongs to the HscB family.</text>
</comment>
<organism evidence="4">
    <name type="scientific">Haptolina ericina</name>
    <dbReference type="NCBI Taxonomy" id="156174"/>
    <lineage>
        <taxon>Eukaryota</taxon>
        <taxon>Haptista</taxon>
        <taxon>Haptophyta</taxon>
        <taxon>Prymnesiophyceae</taxon>
        <taxon>Prymnesiales</taxon>
        <taxon>Prymnesiaceae</taxon>
        <taxon>Haptolina</taxon>
    </lineage>
</organism>
<dbReference type="Pfam" id="PF07743">
    <property type="entry name" value="HSCB_C"/>
    <property type="match status" value="1"/>
</dbReference>
<dbReference type="InterPro" id="IPR036386">
    <property type="entry name" value="HscB_C_sf"/>
</dbReference>
<dbReference type="SUPFAM" id="SSF47144">
    <property type="entry name" value="HSC20 (HSCB), C-terminal oligomerisation domain"/>
    <property type="match status" value="1"/>
</dbReference>
<proteinExistence type="inferred from homology"/>
<dbReference type="GO" id="GO:0001671">
    <property type="term" value="F:ATPase activator activity"/>
    <property type="evidence" value="ECO:0007669"/>
    <property type="project" value="InterPro"/>
</dbReference>
<protein>
    <recommendedName>
        <fullName evidence="3">Co-chaperone HscB C-terminal oligomerisation domain-containing protein</fullName>
    </recommendedName>
</protein>
<evidence type="ECO:0000313" key="4">
    <source>
        <dbReference type="EMBL" id="CAE0121517.1"/>
    </source>
</evidence>
<dbReference type="GO" id="GO:0051259">
    <property type="term" value="P:protein complex oligomerization"/>
    <property type="evidence" value="ECO:0007669"/>
    <property type="project" value="InterPro"/>
</dbReference>
<dbReference type="PANTHER" id="PTHR14021:SF15">
    <property type="entry name" value="IRON-SULFUR CLUSTER CO-CHAPERONE PROTEIN HSCB"/>
    <property type="match status" value="1"/>
</dbReference>
<keyword evidence="2" id="KW-0143">Chaperone</keyword>
<feature type="domain" description="Co-chaperone HscB C-terminal oligomerisation" evidence="3">
    <location>
        <begin position="26"/>
        <end position="97"/>
    </location>
</feature>
<accession>A0A7S3B177</accession>
<dbReference type="GO" id="GO:0051087">
    <property type="term" value="F:protein-folding chaperone binding"/>
    <property type="evidence" value="ECO:0007669"/>
    <property type="project" value="InterPro"/>
</dbReference>
<sequence>MHRAVHLLKLLGAPLTEDMSGDELGPGFLMEIMEVREELEEVKEDQTRLSQLRLKNQQQVGALYVELTDAFRSAQLERARALTARLQYLQRIEDEIHTRSGPA</sequence>
<dbReference type="GO" id="GO:0044571">
    <property type="term" value="P:[2Fe-2S] cluster assembly"/>
    <property type="evidence" value="ECO:0007669"/>
    <property type="project" value="InterPro"/>
</dbReference>
<evidence type="ECO:0000256" key="2">
    <source>
        <dbReference type="ARBA" id="ARBA00023186"/>
    </source>
</evidence>
<dbReference type="AlphaFoldDB" id="A0A7S3B177"/>
<dbReference type="InterPro" id="IPR009073">
    <property type="entry name" value="HscB_oligo_C"/>
</dbReference>
<dbReference type="InterPro" id="IPR004640">
    <property type="entry name" value="HscB"/>
</dbReference>
<dbReference type="EMBL" id="HBHX01040058">
    <property type="protein sequence ID" value="CAE0121517.1"/>
    <property type="molecule type" value="Transcribed_RNA"/>
</dbReference>
<dbReference type="GO" id="GO:0005739">
    <property type="term" value="C:mitochondrion"/>
    <property type="evidence" value="ECO:0007669"/>
    <property type="project" value="TreeGrafter"/>
</dbReference>
<gene>
    <name evidence="4" type="ORF">HERI1096_LOCUS22218</name>
</gene>
<evidence type="ECO:0000259" key="3">
    <source>
        <dbReference type="Pfam" id="PF07743"/>
    </source>
</evidence>